<feature type="domain" description="Fungal lipase-type" evidence="2">
    <location>
        <begin position="75"/>
        <end position="204"/>
    </location>
</feature>
<dbReference type="InterPro" id="IPR051218">
    <property type="entry name" value="Sec_MonoDiacylglyc_Lipase"/>
</dbReference>
<dbReference type="PANTHER" id="PTHR45856">
    <property type="entry name" value="ALPHA/BETA-HYDROLASES SUPERFAMILY PROTEIN"/>
    <property type="match status" value="1"/>
</dbReference>
<name>A0A1M5EEE2_9GAMM</name>
<evidence type="ECO:0000256" key="1">
    <source>
        <dbReference type="SAM" id="MobiDB-lite"/>
    </source>
</evidence>
<dbReference type="CDD" id="cd00519">
    <property type="entry name" value="Lipase_3"/>
    <property type="match status" value="1"/>
</dbReference>
<evidence type="ECO:0000313" key="4">
    <source>
        <dbReference type="Proteomes" id="UP000184170"/>
    </source>
</evidence>
<evidence type="ECO:0000259" key="2">
    <source>
        <dbReference type="Pfam" id="PF01764"/>
    </source>
</evidence>
<dbReference type="PANTHER" id="PTHR45856:SF24">
    <property type="entry name" value="FUNGAL LIPASE-LIKE DOMAIN-CONTAINING PROTEIN"/>
    <property type="match status" value="1"/>
</dbReference>
<dbReference type="Gene3D" id="3.40.50.1820">
    <property type="entry name" value="alpha/beta hydrolase"/>
    <property type="match status" value="1"/>
</dbReference>
<dbReference type="SUPFAM" id="SSF53474">
    <property type="entry name" value="alpha/beta-Hydrolases"/>
    <property type="match status" value="1"/>
</dbReference>
<organism evidence="3 4">
    <name type="scientific">Microbulbifer donghaiensis</name>
    <dbReference type="NCBI Taxonomy" id="494016"/>
    <lineage>
        <taxon>Bacteria</taxon>
        <taxon>Pseudomonadati</taxon>
        <taxon>Pseudomonadota</taxon>
        <taxon>Gammaproteobacteria</taxon>
        <taxon>Cellvibrionales</taxon>
        <taxon>Microbulbiferaceae</taxon>
        <taxon>Microbulbifer</taxon>
    </lineage>
</organism>
<keyword evidence="4" id="KW-1185">Reference proteome</keyword>
<feature type="region of interest" description="Disordered" evidence="1">
    <location>
        <begin position="218"/>
        <end position="246"/>
    </location>
</feature>
<sequence length="388" mass="43281">MSHLEPLYAARLAQDIYDLNTDIRRDDFLRVYQSDFETGKDNSLKGKTGALTFLKNEHTIGIASNGVGRFKGQSFIALKGTASLYDGLTDLNAGLKRFHTGGQVHQGFYYTFSSFLPQIEEFVQQLPVESHTIHCVGHSLGGALATLTADWLACNTEKSIKLYTFGSPRVGLNHFSSNCRRRLTEESIFRVYHRNDPVPMVPTWPFIHVPDGGKGDLQVRSPDSLNPVAHHSSDTYRKSVSEDNKGSSSLEWDVLRKRRPQGYLQQSMEAWLKSDSVLSLTMNTAWLAGEALLWVLKKIGNLAAIALVASGSTTFTLLDRLAIFMHNAYQISKEISFWVLRLIKRLAQLVGVTIKSGASLTVEFIRTIFLRVHAAVAELVARASRTLH</sequence>
<reference evidence="4" key="1">
    <citation type="submission" date="2016-11" db="EMBL/GenBank/DDBJ databases">
        <authorList>
            <person name="Varghese N."/>
            <person name="Submissions S."/>
        </authorList>
    </citation>
    <scope>NUCLEOTIDE SEQUENCE [LARGE SCALE GENOMIC DNA]</scope>
    <source>
        <strain evidence="4">CGMCC 1.7063</strain>
    </source>
</reference>
<dbReference type="Pfam" id="PF01764">
    <property type="entry name" value="Lipase_3"/>
    <property type="match status" value="1"/>
</dbReference>
<dbReference type="STRING" id="494016.SAMN04487965_2670"/>
<dbReference type="GO" id="GO:0006629">
    <property type="term" value="P:lipid metabolic process"/>
    <property type="evidence" value="ECO:0007669"/>
    <property type="project" value="InterPro"/>
</dbReference>
<protein>
    <submittedName>
        <fullName evidence="3">Lipase (Class 3)</fullName>
    </submittedName>
</protein>
<proteinExistence type="predicted"/>
<dbReference type="OrthoDB" id="5522031at2"/>
<feature type="compositionally biased region" description="Basic and acidic residues" evidence="1">
    <location>
        <begin position="231"/>
        <end position="245"/>
    </location>
</feature>
<dbReference type="EMBL" id="FQVA01000003">
    <property type="protein sequence ID" value="SHF77462.1"/>
    <property type="molecule type" value="Genomic_DNA"/>
</dbReference>
<gene>
    <name evidence="3" type="ORF">SAMN04487965_2670</name>
</gene>
<dbReference type="RefSeq" id="WP_159436022.1">
    <property type="nucleotide sequence ID" value="NZ_FQVA01000003.1"/>
</dbReference>
<evidence type="ECO:0000313" key="3">
    <source>
        <dbReference type="EMBL" id="SHF77462.1"/>
    </source>
</evidence>
<dbReference type="Proteomes" id="UP000184170">
    <property type="component" value="Unassembled WGS sequence"/>
</dbReference>
<accession>A0A1M5EEE2</accession>
<dbReference type="InterPro" id="IPR002921">
    <property type="entry name" value="Fungal_lipase-type"/>
</dbReference>
<dbReference type="InterPro" id="IPR029058">
    <property type="entry name" value="AB_hydrolase_fold"/>
</dbReference>
<dbReference type="AlphaFoldDB" id="A0A1M5EEE2"/>